<keyword evidence="6" id="KW-1185">Reference proteome</keyword>
<keyword evidence="1" id="KW-0677">Repeat</keyword>
<feature type="repeat" description="TPR" evidence="4">
    <location>
        <begin position="151"/>
        <end position="184"/>
    </location>
</feature>
<feature type="repeat" description="TPR" evidence="4">
    <location>
        <begin position="253"/>
        <end position="286"/>
    </location>
</feature>
<reference evidence="5" key="2">
    <citation type="journal article" date="2022" name="Res Sq">
        <title>Comparative Genomics Reveals Insights into the Divergent Evolution of Astigmatic Mites and Household Pest Adaptations.</title>
        <authorList>
            <person name="Xiong Q."/>
            <person name="Wan A.T.-Y."/>
            <person name="Liu X.-Y."/>
            <person name="Fung C.S.-H."/>
            <person name="Xiao X."/>
            <person name="Malainual N."/>
            <person name="Hou J."/>
            <person name="Wang L."/>
            <person name="Wang M."/>
            <person name="Yang K."/>
            <person name="Cui Y."/>
            <person name="Leung E."/>
            <person name="Nong W."/>
            <person name="Shin S.-K."/>
            <person name="Au S."/>
            <person name="Jeong K.Y."/>
            <person name="Chew F.T."/>
            <person name="Hui J."/>
            <person name="Leung T.F."/>
            <person name="Tungtrongchitr A."/>
            <person name="Zhong N."/>
            <person name="Liu Z."/>
            <person name="Tsui S."/>
        </authorList>
    </citation>
    <scope>NUCLEOTIDE SEQUENCE</scope>
    <source>
        <strain evidence="5">Derf</strain>
        <tissue evidence="5">Whole organism</tissue>
    </source>
</reference>
<organism evidence="5 6">
    <name type="scientific">Dermatophagoides farinae</name>
    <name type="common">American house dust mite</name>
    <dbReference type="NCBI Taxonomy" id="6954"/>
    <lineage>
        <taxon>Eukaryota</taxon>
        <taxon>Metazoa</taxon>
        <taxon>Ecdysozoa</taxon>
        <taxon>Arthropoda</taxon>
        <taxon>Chelicerata</taxon>
        <taxon>Arachnida</taxon>
        <taxon>Acari</taxon>
        <taxon>Acariformes</taxon>
        <taxon>Sarcoptiformes</taxon>
        <taxon>Astigmata</taxon>
        <taxon>Psoroptidia</taxon>
        <taxon>Analgoidea</taxon>
        <taxon>Pyroglyphidae</taxon>
        <taxon>Dermatophagoidinae</taxon>
        <taxon>Dermatophagoides</taxon>
    </lineage>
</organism>
<evidence type="ECO:0000256" key="2">
    <source>
        <dbReference type="ARBA" id="ARBA00022803"/>
    </source>
</evidence>
<dbReference type="Pfam" id="PF13181">
    <property type="entry name" value="TPR_8"/>
    <property type="match status" value="1"/>
</dbReference>
<dbReference type="AlphaFoldDB" id="A0A922I2K7"/>
<keyword evidence="2 4" id="KW-0802">TPR repeat</keyword>
<dbReference type="GO" id="GO:0060271">
    <property type="term" value="P:cilium assembly"/>
    <property type="evidence" value="ECO:0007669"/>
    <property type="project" value="TreeGrafter"/>
</dbReference>
<comment type="similarity">
    <text evidence="3">Belongs to the BBS4 family.</text>
</comment>
<protein>
    <submittedName>
        <fullName evidence="5">Bardet-Biedl syndrome 4 protein</fullName>
    </submittedName>
</protein>
<dbReference type="GO" id="GO:0036064">
    <property type="term" value="C:ciliary basal body"/>
    <property type="evidence" value="ECO:0007669"/>
    <property type="project" value="TreeGrafter"/>
</dbReference>
<dbReference type="PANTHER" id="PTHR44186:SF1">
    <property type="entry name" value="BARDET-BIEDL SYNDROME 4 PROTEIN"/>
    <property type="match status" value="1"/>
</dbReference>
<dbReference type="Gene3D" id="1.25.40.10">
    <property type="entry name" value="Tetratricopeptide repeat domain"/>
    <property type="match status" value="2"/>
</dbReference>
<dbReference type="Pfam" id="PF13432">
    <property type="entry name" value="TPR_16"/>
    <property type="match status" value="1"/>
</dbReference>
<dbReference type="SMART" id="SM00028">
    <property type="entry name" value="TPR"/>
    <property type="match status" value="4"/>
</dbReference>
<evidence type="ECO:0000256" key="3">
    <source>
        <dbReference type="ARBA" id="ARBA00023778"/>
    </source>
</evidence>
<dbReference type="InterPro" id="IPR011990">
    <property type="entry name" value="TPR-like_helical_dom_sf"/>
</dbReference>
<dbReference type="InterPro" id="IPR019734">
    <property type="entry name" value="TPR_rpt"/>
</dbReference>
<dbReference type="Proteomes" id="UP000790347">
    <property type="component" value="Unassembled WGS sequence"/>
</dbReference>
<name>A0A922I2K7_DERFA</name>
<gene>
    <name evidence="5" type="primary">BBS4</name>
    <name evidence="5" type="ORF">DERF_004998</name>
</gene>
<reference evidence="5" key="1">
    <citation type="submission" date="2013-05" db="EMBL/GenBank/DDBJ databases">
        <authorList>
            <person name="Yim A.K.Y."/>
            <person name="Chan T.F."/>
            <person name="Ji K.M."/>
            <person name="Liu X.Y."/>
            <person name="Zhou J.W."/>
            <person name="Li R.Q."/>
            <person name="Yang K.Y."/>
            <person name="Li J."/>
            <person name="Li M."/>
            <person name="Law P.T.W."/>
            <person name="Wu Y.L."/>
            <person name="Cai Z.L."/>
            <person name="Qin H."/>
            <person name="Bao Y."/>
            <person name="Leung R.K.K."/>
            <person name="Ng P.K.S."/>
            <person name="Zou J."/>
            <person name="Zhong X.J."/>
            <person name="Ran P.X."/>
            <person name="Zhong N.S."/>
            <person name="Liu Z.G."/>
            <person name="Tsui S.K.W."/>
        </authorList>
    </citation>
    <scope>NUCLEOTIDE SEQUENCE</scope>
    <source>
        <strain evidence="5">Derf</strain>
        <tissue evidence="5">Whole organism</tissue>
    </source>
</reference>
<evidence type="ECO:0000313" key="6">
    <source>
        <dbReference type="Proteomes" id="UP000790347"/>
    </source>
</evidence>
<proteinExistence type="inferred from homology"/>
<accession>A0A922I2K7</accession>
<comment type="caution">
    <text evidence="5">The sequence shown here is derived from an EMBL/GenBank/DDBJ whole genome shotgun (WGS) entry which is preliminary data.</text>
</comment>
<dbReference type="GO" id="GO:0061512">
    <property type="term" value="P:protein localization to cilium"/>
    <property type="evidence" value="ECO:0007669"/>
    <property type="project" value="TreeGrafter"/>
</dbReference>
<evidence type="ECO:0000256" key="4">
    <source>
        <dbReference type="PROSITE-ProRule" id="PRU00339"/>
    </source>
</evidence>
<evidence type="ECO:0000313" key="5">
    <source>
        <dbReference type="EMBL" id="KAH9521332.1"/>
    </source>
</evidence>
<dbReference type="SUPFAM" id="SSF48452">
    <property type="entry name" value="TPR-like"/>
    <property type="match status" value="1"/>
</dbReference>
<dbReference type="EMBL" id="ASGP02000002">
    <property type="protein sequence ID" value="KAH9521332.1"/>
    <property type="molecule type" value="Genomic_DNA"/>
</dbReference>
<dbReference type="PROSITE" id="PS50005">
    <property type="entry name" value="TPR"/>
    <property type="match status" value="2"/>
</dbReference>
<dbReference type="PANTHER" id="PTHR44186">
    <property type="match status" value="1"/>
</dbReference>
<sequence>MATTTSTMATSKFPKELLPFERYNWLYHLHFLRNDYNGSIEQMNRLQVESEYCIFLKGLIKLRQGDAKSALQQFNLLKSINNTTYIKSIARCLLILGKHQNVCDIIKEVGLKIAQHDWELWTLYGYALLYLGSTLQAKEAFQNALQNTCQVEPFIALAKCQIAEKDYKSAIFVLRRATEISPNDLHLATKLGILLYTTGIVSKGIEKIYEADGQTNTPDLALTIAMGTILQEIKQDVDGAFQRYRQSDVFECPILWNNLGICFASKSKYVAAITCLKRAFFLQPLDWRINYNLGLINLKLKQYASSFQFFKNTVAFCTVPNPNLLTLLAICLEFLNDIPNSLQAHQTACKSIESTGAISLINYAVFLSTNDYELNREKIIEIMMEFEKCWLKRKNNNNEFDDNIMKTATALATQLNLSTHLSWLKPKEITTTTTTTSSSVSQN</sequence>
<evidence type="ECO:0000256" key="1">
    <source>
        <dbReference type="ARBA" id="ARBA00022737"/>
    </source>
</evidence>